<proteinExistence type="inferred from homology"/>
<dbReference type="Pfam" id="PF25994">
    <property type="entry name" value="HH_AprE"/>
    <property type="match status" value="1"/>
</dbReference>
<dbReference type="PANTHER" id="PTHR30386:SF26">
    <property type="entry name" value="TRANSPORT PROTEIN COMB"/>
    <property type="match status" value="1"/>
</dbReference>
<evidence type="ECO:0000256" key="7">
    <source>
        <dbReference type="ARBA" id="ARBA00022989"/>
    </source>
</evidence>
<dbReference type="InterPro" id="IPR058982">
    <property type="entry name" value="Beta-barrel_AprE"/>
</dbReference>
<sequence>MTDRHQQGDRPDILAAPAAPGGPDTRARDAWSLPRKLLWGGVIALALIGLGYPVETVVTAPGRVIPSDRVKSVQHLEGGIVSAVLVKDGDRVRQGQPLVEIDLGGAGLNLEETAARFDASQAARIRLRAESQGQPLAREDFPASLDDDVVQGQLGAYGARMQEQHGQTLGASSVLEQARSREQELQAKIEGLRQRQALYEKELSISEQLLSEKLVGQIEVLQKRREYETVRGELSVARQGLVSAQAAIAEARAKQAEVAGRFRRRASDELAEVERELASLTENLNRARAQRQRTVVRAPTEGIVKGSRNPSPGWVVKPGEQIMEIVPDEEQVVVEARLSPNDRGFVYAGQPARIKVTAYDFLRYGTVDGEVTLVAADADKDASVPDSPAFYRLLLSASQFYVGNRENRVTAGMQADVDLQVGRDPFIWYLLRPVLKLQREAFQEP</sequence>
<feature type="domain" description="AprE-like beta-barrel" evidence="13">
    <location>
        <begin position="333"/>
        <end position="421"/>
    </location>
</feature>
<keyword evidence="6 9" id="KW-0812">Transmembrane</keyword>
<keyword evidence="15" id="KW-1185">Reference proteome</keyword>
<comment type="similarity">
    <text evidence="2 9">Belongs to the membrane fusion protein (MFP) (TC 8.A.1) family.</text>
</comment>
<dbReference type="PRINTS" id="PR01490">
    <property type="entry name" value="RTXTOXIND"/>
</dbReference>
<reference evidence="15" key="1">
    <citation type="journal article" date="2019" name="Int. J. Syst. Evol. Microbiol.">
        <title>The Global Catalogue of Microorganisms (GCM) 10K type strain sequencing project: providing services to taxonomists for standard genome sequencing and annotation.</title>
        <authorList>
            <consortium name="The Broad Institute Genomics Platform"/>
            <consortium name="The Broad Institute Genome Sequencing Center for Infectious Disease"/>
            <person name="Wu L."/>
            <person name="Ma J."/>
        </authorList>
    </citation>
    <scope>NUCLEOTIDE SEQUENCE [LARGE SCALE GENOMIC DNA]</scope>
    <source>
        <strain evidence="15">NBRC 109341</strain>
    </source>
</reference>
<feature type="transmembrane region" description="Helical" evidence="9">
    <location>
        <begin position="37"/>
        <end position="54"/>
    </location>
</feature>
<evidence type="ECO:0000256" key="11">
    <source>
        <dbReference type="SAM" id="MobiDB-lite"/>
    </source>
</evidence>
<evidence type="ECO:0000256" key="10">
    <source>
        <dbReference type="SAM" id="Coils"/>
    </source>
</evidence>
<dbReference type="InterPro" id="IPR050739">
    <property type="entry name" value="MFP"/>
</dbReference>
<comment type="caution">
    <text evidence="14">The sequence shown here is derived from an EMBL/GenBank/DDBJ whole genome shotgun (WGS) entry which is preliminary data.</text>
</comment>
<dbReference type="Proteomes" id="UP001156903">
    <property type="component" value="Unassembled WGS sequence"/>
</dbReference>
<protein>
    <recommendedName>
        <fullName evidence="9">Membrane fusion protein (MFP) family protein</fullName>
    </recommendedName>
</protein>
<dbReference type="InterPro" id="IPR058781">
    <property type="entry name" value="HH_AprE-like"/>
</dbReference>
<evidence type="ECO:0000256" key="3">
    <source>
        <dbReference type="ARBA" id="ARBA00022448"/>
    </source>
</evidence>
<keyword evidence="7 9" id="KW-1133">Transmembrane helix</keyword>
<dbReference type="Pfam" id="PF26002">
    <property type="entry name" value="Beta-barrel_AprE"/>
    <property type="match status" value="1"/>
</dbReference>
<evidence type="ECO:0000313" key="14">
    <source>
        <dbReference type="EMBL" id="GLS14496.1"/>
    </source>
</evidence>
<evidence type="ECO:0000313" key="15">
    <source>
        <dbReference type="Proteomes" id="UP001156903"/>
    </source>
</evidence>
<keyword evidence="4 9" id="KW-1003">Cell membrane</keyword>
<organism evidence="14 15">
    <name type="scientific">Hydrogenophaga electricum</name>
    <dbReference type="NCBI Taxonomy" id="1230953"/>
    <lineage>
        <taxon>Bacteria</taxon>
        <taxon>Pseudomonadati</taxon>
        <taxon>Pseudomonadota</taxon>
        <taxon>Betaproteobacteria</taxon>
        <taxon>Burkholderiales</taxon>
        <taxon>Comamonadaceae</taxon>
        <taxon>Hydrogenophaga</taxon>
    </lineage>
</organism>
<name>A0ABQ6C847_9BURK</name>
<dbReference type="EMBL" id="BSPB01000012">
    <property type="protein sequence ID" value="GLS14496.1"/>
    <property type="molecule type" value="Genomic_DNA"/>
</dbReference>
<feature type="region of interest" description="Disordered" evidence="11">
    <location>
        <begin position="1"/>
        <end position="27"/>
    </location>
</feature>
<keyword evidence="3 9" id="KW-0813">Transport</keyword>
<accession>A0ABQ6C847</accession>
<evidence type="ECO:0000256" key="5">
    <source>
        <dbReference type="ARBA" id="ARBA00022519"/>
    </source>
</evidence>
<evidence type="ECO:0000256" key="6">
    <source>
        <dbReference type="ARBA" id="ARBA00022692"/>
    </source>
</evidence>
<comment type="subcellular location">
    <subcellularLocation>
        <location evidence="1 9">Cell inner membrane</location>
        <topology evidence="1 9">Single-pass membrane protein</topology>
    </subcellularLocation>
</comment>
<dbReference type="PANTHER" id="PTHR30386">
    <property type="entry name" value="MEMBRANE FUSION SUBUNIT OF EMRAB-TOLC MULTIDRUG EFFLUX PUMP"/>
    <property type="match status" value="1"/>
</dbReference>
<dbReference type="Gene3D" id="2.40.30.170">
    <property type="match status" value="1"/>
</dbReference>
<evidence type="ECO:0000259" key="12">
    <source>
        <dbReference type="Pfam" id="PF25994"/>
    </source>
</evidence>
<keyword evidence="8 9" id="KW-0472">Membrane</keyword>
<keyword evidence="10" id="KW-0175">Coiled coil</keyword>
<keyword evidence="5 9" id="KW-0997">Cell inner membrane</keyword>
<dbReference type="Gene3D" id="2.40.50.100">
    <property type="match status" value="1"/>
</dbReference>
<evidence type="ECO:0000256" key="9">
    <source>
        <dbReference type="RuleBase" id="RU365093"/>
    </source>
</evidence>
<dbReference type="InterPro" id="IPR010129">
    <property type="entry name" value="T1SS_HlyD"/>
</dbReference>
<dbReference type="NCBIfam" id="TIGR01843">
    <property type="entry name" value="type_I_hlyD"/>
    <property type="match status" value="1"/>
</dbReference>
<evidence type="ECO:0000256" key="8">
    <source>
        <dbReference type="ARBA" id="ARBA00023136"/>
    </source>
</evidence>
<gene>
    <name evidence="14" type="ORF">GCM10007935_19270</name>
</gene>
<evidence type="ECO:0000256" key="2">
    <source>
        <dbReference type="ARBA" id="ARBA00009477"/>
    </source>
</evidence>
<evidence type="ECO:0000256" key="4">
    <source>
        <dbReference type="ARBA" id="ARBA00022475"/>
    </source>
</evidence>
<feature type="compositionally biased region" description="Basic and acidic residues" evidence="11">
    <location>
        <begin position="1"/>
        <end position="12"/>
    </location>
</feature>
<feature type="domain" description="AprE-like long alpha-helical hairpin" evidence="12">
    <location>
        <begin position="109"/>
        <end position="289"/>
    </location>
</feature>
<evidence type="ECO:0000259" key="13">
    <source>
        <dbReference type="Pfam" id="PF26002"/>
    </source>
</evidence>
<dbReference type="RefSeq" id="WP_284307611.1">
    <property type="nucleotide sequence ID" value="NZ_BSPB01000012.1"/>
</dbReference>
<feature type="coiled-coil region" evidence="10">
    <location>
        <begin position="263"/>
        <end position="297"/>
    </location>
</feature>
<feature type="coiled-coil region" evidence="10">
    <location>
        <begin position="175"/>
        <end position="202"/>
    </location>
</feature>
<evidence type="ECO:0000256" key="1">
    <source>
        <dbReference type="ARBA" id="ARBA00004377"/>
    </source>
</evidence>